<dbReference type="EMBL" id="SBKQ01000002">
    <property type="protein sequence ID" value="RXR34653.1"/>
    <property type="molecule type" value="Genomic_DNA"/>
</dbReference>
<dbReference type="InterPro" id="IPR036388">
    <property type="entry name" value="WH-like_DNA-bd_sf"/>
</dbReference>
<dbReference type="GO" id="GO:0004519">
    <property type="term" value="F:endonuclease activity"/>
    <property type="evidence" value="ECO:0007669"/>
    <property type="project" value="UniProtKB-KW"/>
</dbReference>
<evidence type="ECO:0000313" key="3">
    <source>
        <dbReference type="Proteomes" id="UP000289734"/>
    </source>
</evidence>
<dbReference type="InterPro" id="IPR025202">
    <property type="entry name" value="PLD-like_dom"/>
</dbReference>
<keyword evidence="3" id="KW-1185">Reference proteome</keyword>
<sequence>MKIIKSPWKNELMQMVSDAKESIKITSPFVKENICAELLQHKKSNSSLELITSFKLMNIYNGSVDLNGLEHIIKSKGVVKNFSRLHAKIYLFDDKKAVVTSGNLTNGGLLQNYEYGFYIDEPSIVSEISNDFNQLLRDETMGQIELNHIKEVRSLLKKIPKSEQIPLPTYSVDATVEKNDVITLPEGIISSTLKGWKLIVFNCIQSIPKDVFTLNDVNAFVPQLQKDYPNNNTIPAKIRQQLQLLRDLGLIEFLGNGNYKKLWQ</sequence>
<keyword evidence="2" id="KW-0378">Hydrolase</keyword>
<name>A0A4Q1KWK2_9FLAO</name>
<gene>
    <name evidence="2" type="ORF">EQG68_01740</name>
</gene>
<proteinExistence type="predicted"/>
<dbReference type="GO" id="GO:0006793">
    <property type="term" value="P:phosphorus metabolic process"/>
    <property type="evidence" value="ECO:0007669"/>
    <property type="project" value="UniProtKB-ARBA"/>
</dbReference>
<evidence type="ECO:0000313" key="2">
    <source>
        <dbReference type="EMBL" id="RXR34653.1"/>
    </source>
</evidence>
<keyword evidence="2" id="KW-0540">Nuclease</keyword>
<dbReference type="PROSITE" id="PS50035">
    <property type="entry name" value="PLD"/>
    <property type="match status" value="1"/>
</dbReference>
<dbReference type="SUPFAM" id="SSF56024">
    <property type="entry name" value="Phospholipase D/nuclease"/>
    <property type="match status" value="1"/>
</dbReference>
<dbReference type="RefSeq" id="WP_129463065.1">
    <property type="nucleotide sequence ID" value="NZ_SBKQ01000002.1"/>
</dbReference>
<dbReference type="AlphaFoldDB" id="A0A4Q1KWK2"/>
<reference evidence="3" key="1">
    <citation type="submission" date="2019-01" db="EMBL/GenBank/DDBJ databases">
        <title>Cytophagaceae bacterium strain CAR-16.</title>
        <authorList>
            <person name="Chen W.-M."/>
        </authorList>
    </citation>
    <scope>NUCLEOTIDE SEQUENCE [LARGE SCALE GENOMIC DNA]</scope>
    <source>
        <strain evidence="3">ICH-30</strain>
    </source>
</reference>
<dbReference type="Proteomes" id="UP000289734">
    <property type="component" value="Unassembled WGS sequence"/>
</dbReference>
<protein>
    <submittedName>
        <fullName evidence="2">NgoFVII family restriction endonuclease</fullName>
    </submittedName>
</protein>
<dbReference type="Gene3D" id="3.30.870.10">
    <property type="entry name" value="Endonuclease Chain A"/>
    <property type="match status" value="1"/>
</dbReference>
<keyword evidence="2" id="KW-0255">Endonuclease</keyword>
<dbReference type="Pfam" id="PF17726">
    <property type="entry name" value="DpnI_C"/>
    <property type="match status" value="1"/>
</dbReference>
<evidence type="ECO:0000259" key="1">
    <source>
        <dbReference type="PROSITE" id="PS50035"/>
    </source>
</evidence>
<dbReference type="Pfam" id="PF13091">
    <property type="entry name" value="PLDc_2"/>
    <property type="match status" value="1"/>
</dbReference>
<feature type="domain" description="PLD phosphodiesterase" evidence="1">
    <location>
        <begin position="81"/>
        <end position="108"/>
    </location>
</feature>
<comment type="caution">
    <text evidence="2">The sequence shown here is derived from an EMBL/GenBank/DDBJ whole genome shotgun (WGS) entry which is preliminary data.</text>
</comment>
<dbReference type="Gene3D" id="1.10.10.10">
    <property type="entry name" value="Winged helix-like DNA-binding domain superfamily/Winged helix DNA-binding domain"/>
    <property type="match status" value="1"/>
</dbReference>
<dbReference type="OrthoDB" id="1664032at2"/>
<organism evidence="2 3">
    <name type="scientific">Flavobacterium piscinae</name>
    <dbReference type="NCBI Taxonomy" id="2506424"/>
    <lineage>
        <taxon>Bacteria</taxon>
        <taxon>Pseudomonadati</taxon>
        <taxon>Bacteroidota</taxon>
        <taxon>Flavobacteriia</taxon>
        <taxon>Flavobacteriales</taxon>
        <taxon>Flavobacteriaceae</taxon>
        <taxon>Flavobacterium</taxon>
    </lineage>
</organism>
<dbReference type="InterPro" id="IPR001736">
    <property type="entry name" value="PLipase_D/transphosphatidylase"/>
</dbReference>
<accession>A0A4Q1KWK2</accession>
<dbReference type="CDD" id="cd00138">
    <property type="entry name" value="PLDc_SF"/>
    <property type="match status" value="1"/>
</dbReference>
<dbReference type="InterPro" id="IPR041368">
    <property type="entry name" value="DRP_C"/>
</dbReference>